<dbReference type="GO" id="GO:0000917">
    <property type="term" value="P:division septum assembly"/>
    <property type="evidence" value="ECO:0007669"/>
    <property type="project" value="UniProtKB-KW"/>
</dbReference>
<dbReference type="GO" id="GO:0007059">
    <property type="term" value="P:chromosome segregation"/>
    <property type="evidence" value="ECO:0007669"/>
    <property type="project" value="TreeGrafter"/>
</dbReference>
<keyword evidence="3" id="KW-0963">Cytoplasm</keyword>
<dbReference type="NCBIfam" id="TIGR04285">
    <property type="entry name" value="nucleoid_noc"/>
    <property type="match status" value="1"/>
</dbReference>
<dbReference type="Pfam" id="PF17762">
    <property type="entry name" value="HTH_ParB"/>
    <property type="match status" value="1"/>
</dbReference>
<name>A0A8A7KIF9_9FIRM</name>
<dbReference type="GO" id="GO:0003677">
    <property type="term" value="F:DNA binding"/>
    <property type="evidence" value="ECO:0007669"/>
    <property type="project" value="UniProtKB-KW"/>
</dbReference>
<dbReference type="SMART" id="SM00470">
    <property type="entry name" value="ParB"/>
    <property type="match status" value="1"/>
</dbReference>
<keyword evidence="7" id="KW-0131">Cell cycle</keyword>
<dbReference type="InterPro" id="IPR003115">
    <property type="entry name" value="ParB_N"/>
</dbReference>
<dbReference type="InterPro" id="IPR023705">
    <property type="entry name" value="Nucleoid_occlusion_protein"/>
</dbReference>
<accession>A0A8A7KIF9</accession>
<dbReference type="SUPFAM" id="SSF110849">
    <property type="entry name" value="ParB/Sulfiredoxin"/>
    <property type="match status" value="1"/>
</dbReference>
<evidence type="ECO:0000256" key="6">
    <source>
        <dbReference type="ARBA" id="ARBA00023210"/>
    </source>
</evidence>
<keyword evidence="10" id="KW-1185">Reference proteome</keyword>
<dbReference type="InterPro" id="IPR050336">
    <property type="entry name" value="Chromosome_partition/occlusion"/>
</dbReference>
<evidence type="ECO:0000259" key="8">
    <source>
        <dbReference type="SMART" id="SM00470"/>
    </source>
</evidence>
<keyword evidence="6" id="KW-0717">Septation</keyword>
<dbReference type="InterPro" id="IPR004437">
    <property type="entry name" value="ParB/RepB/Spo0J"/>
</dbReference>
<evidence type="ECO:0000256" key="4">
    <source>
        <dbReference type="ARBA" id="ARBA00022618"/>
    </source>
</evidence>
<reference evidence="9" key="1">
    <citation type="submission" date="2019-12" db="EMBL/GenBank/DDBJ databases">
        <authorList>
            <person name="zhang j."/>
            <person name="sun C.M."/>
        </authorList>
    </citation>
    <scope>NUCLEOTIDE SEQUENCE</scope>
    <source>
        <strain evidence="9">NS-1</strain>
    </source>
</reference>
<dbReference type="PANTHER" id="PTHR33375:SF8">
    <property type="entry name" value="NUCLEOID OCCLUSION PROTEIN"/>
    <property type="match status" value="1"/>
</dbReference>
<keyword evidence="5" id="KW-0238">DNA-binding</keyword>
<dbReference type="PANTHER" id="PTHR33375">
    <property type="entry name" value="CHROMOSOME-PARTITIONING PROTEIN PARB-RELATED"/>
    <property type="match status" value="1"/>
</dbReference>
<dbReference type="CDD" id="cd16393">
    <property type="entry name" value="SPO0J_N"/>
    <property type="match status" value="1"/>
</dbReference>
<evidence type="ECO:0000256" key="5">
    <source>
        <dbReference type="ARBA" id="ARBA00023125"/>
    </source>
</evidence>
<evidence type="ECO:0000256" key="1">
    <source>
        <dbReference type="ARBA" id="ARBA00004453"/>
    </source>
</evidence>
<dbReference type="InterPro" id="IPR041468">
    <property type="entry name" value="HTH_ParB/Spo0J"/>
</dbReference>
<gene>
    <name evidence="9" type="primary">noc</name>
    <name evidence="9" type="ORF">GM661_18835</name>
</gene>
<evidence type="ECO:0000313" key="10">
    <source>
        <dbReference type="Proteomes" id="UP000665020"/>
    </source>
</evidence>
<feature type="domain" description="ParB-like N-terminal" evidence="8">
    <location>
        <begin position="16"/>
        <end position="105"/>
    </location>
</feature>
<dbReference type="NCBIfam" id="TIGR00180">
    <property type="entry name" value="parB_part"/>
    <property type="match status" value="1"/>
</dbReference>
<dbReference type="GO" id="GO:0045881">
    <property type="term" value="P:positive regulation of sporulation resulting in formation of a cellular spore"/>
    <property type="evidence" value="ECO:0007669"/>
    <property type="project" value="TreeGrafter"/>
</dbReference>
<protein>
    <submittedName>
        <fullName evidence="9">Nucleoid occlusion protein</fullName>
    </submittedName>
</protein>
<comment type="subcellular location">
    <subcellularLocation>
        <location evidence="1">Cytoplasm</location>
        <location evidence="1">Nucleoid</location>
    </subcellularLocation>
</comment>
<sequence>MKFSFRNDDNIKEQIHNISIDMISPNPYQPRKEFNAEEIIELANSIKSYGVIQPLTVRKSGDKYELIAGERRLRACKSVGITEVPVIIKEIEDKEMAEIALVENLQRKDLNFLEEARAYEQLLDKFNFTQVQLAEKIGKSQSTIANKIRILSLATDVCQQIDPSIMTERHTRALLKLKNKEDQLRVIEMIKEREMTVKETEKAIDRIINGQKEGNTVTIYKDLRLFINTLQGSIKEMKTAGLDVKVERSEDEEYVEFNIRLPKNKE</sequence>
<evidence type="ECO:0000313" key="9">
    <source>
        <dbReference type="EMBL" id="QTL99865.1"/>
    </source>
</evidence>
<dbReference type="FunFam" id="1.10.10.2830:FF:000001">
    <property type="entry name" value="Chromosome partitioning protein ParB"/>
    <property type="match status" value="1"/>
</dbReference>
<dbReference type="Pfam" id="PF02195">
    <property type="entry name" value="ParB_N"/>
    <property type="match status" value="1"/>
</dbReference>
<evidence type="ECO:0000256" key="3">
    <source>
        <dbReference type="ARBA" id="ARBA00022490"/>
    </source>
</evidence>
<organism evidence="9 10">
    <name type="scientific">Iocasia fonsfrigidae</name>
    <dbReference type="NCBI Taxonomy" id="2682810"/>
    <lineage>
        <taxon>Bacteria</taxon>
        <taxon>Bacillati</taxon>
        <taxon>Bacillota</taxon>
        <taxon>Clostridia</taxon>
        <taxon>Halanaerobiales</taxon>
        <taxon>Halanaerobiaceae</taxon>
        <taxon>Iocasia</taxon>
    </lineage>
</organism>
<proteinExistence type="inferred from homology"/>
<dbReference type="KEGG" id="ifn:GM661_18835"/>
<dbReference type="GO" id="GO:0009295">
    <property type="term" value="C:nucleoid"/>
    <property type="evidence" value="ECO:0007669"/>
    <property type="project" value="UniProtKB-SubCell"/>
</dbReference>
<dbReference type="InterPro" id="IPR036086">
    <property type="entry name" value="ParB/Sulfiredoxin_sf"/>
</dbReference>
<evidence type="ECO:0000256" key="7">
    <source>
        <dbReference type="ARBA" id="ARBA00023306"/>
    </source>
</evidence>
<dbReference type="GO" id="GO:0005694">
    <property type="term" value="C:chromosome"/>
    <property type="evidence" value="ECO:0007669"/>
    <property type="project" value="TreeGrafter"/>
</dbReference>
<evidence type="ECO:0000256" key="2">
    <source>
        <dbReference type="ARBA" id="ARBA00006295"/>
    </source>
</evidence>
<dbReference type="FunFam" id="3.90.1530.30:FF:000001">
    <property type="entry name" value="Chromosome partitioning protein ParB"/>
    <property type="match status" value="1"/>
</dbReference>
<dbReference type="Gene3D" id="1.10.10.2830">
    <property type="match status" value="1"/>
</dbReference>
<dbReference type="EMBL" id="CP046640">
    <property type="protein sequence ID" value="QTL99865.1"/>
    <property type="molecule type" value="Genomic_DNA"/>
</dbReference>
<dbReference type="Gene3D" id="3.90.1530.30">
    <property type="match status" value="1"/>
</dbReference>
<keyword evidence="4" id="KW-0132">Cell division</keyword>
<dbReference type="AlphaFoldDB" id="A0A8A7KIF9"/>
<comment type="similarity">
    <text evidence="2">Belongs to the ParB family.</text>
</comment>
<dbReference type="Proteomes" id="UP000665020">
    <property type="component" value="Chromosome"/>
</dbReference>